<keyword evidence="1" id="KW-0489">Methyltransferase</keyword>
<protein>
    <submittedName>
        <fullName evidence="1">tRNA (Guanosine(18)-2'-O)-methyltransferase</fullName>
        <ecNumber evidence="1">2.1.1.34</ecNumber>
    </submittedName>
</protein>
<dbReference type="PANTHER" id="PTHR12029">
    <property type="entry name" value="RNA METHYLTRANSFERASE"/>
    <property type="match status" value="1"/>
</dbReference>
<reference evidence="1 2" key="1">
    <citation type="submission" date="2024-06" db="EMBL/GenBank/DDBJ databases">
        <title>A chromosome level genome sequence of Diviner's sage (Salvia divinorum).</title>
        <authorList>
            <person name="Ford S.A."/>
            <person name="Ro D.-K."/>
            <person name="Ness R.W."/>
            <person name="Phillips M.A."/>
        </authorList>
    </citation>
    <scope>NUCLEOTIDE SEQUENCE [LARGE SCALE GENOMIC DNA]</scope>
    <source>
        <strain evidence="1">SAF-2024a</strain>
        <tissue evidence="1">Leaf</tissue>
    </source>
</reference>
<accession>A0ABD1IER5</accession>
<comment type="caution">
    <text evidence="1">The sequence shown here is derived from an EMBL/GenBank/DDBJ whole genome shotgun (WGS) entry which is preliminary data.</text>
</comment>
<organism evidence="1 2">
    <name type="scientific">Salvia divinorum</name>
    <name type="common">Maria pastora</name>
    <name type="synonym">Diviner's sage</name>
    <dbReference type="NCBI Taxonomy" id="28513"/>
    <lineage>
        <taxon>Eukaryota</taxon>
        <taxon>Viridiplantae</taxon>
        <taxon>Streptophyta</taxon>
        <taxon>Embryophyta</taxon>
        <taxon>Tracheophyta</taxon>
        <taxon>Spermatophyta</taxon>
        <taxon>Magnoliopsida</taxon>
        <taxon>eudicotyledons</taxon>
        <taxon>Gunneridae</taxon>
        <taxon>Pentapetalae</taxon>
        <taxon>asterids</taxon>
        <taxon>lamiids</taxon>
        <taxon>Lamiales</taxon>
        <taxon>Lamiaceae</taxon>
        <taxon>Nepetoideae</taxon>
        <taxon>Mentheae</taxon>
        <taxon>Salviinae</taxon>
        <taxon>Salvia</taxon>
        <taxon>Salvia subgen. Calosphace</taxon>
    </lineage>
</organism>
<dbReference type="InterPro" id="IPR045330">
    <property type="entry name" value="TRM3/TARBP1"/>
</dbReference>
<sequence>MSKRGRWADKEAQSFGVGRICNYNEVISTGWYRWEAFIFLYEMLEEYGTHLVEAAWNHQIMLLLSSLPSENTVCSANEELYHSRMVTAEQILEWLAILWERGFCHDNPLV</sequence>
<name>A0ABD1IER5_SALDI</name>
<keyword evidence="2" id="KW-1185">Reference proteome</keyword>
<dbReference type="PANTHER" id="PTHR12029:SF11">
    <property type="entry name" value="METHYLTRANSFERASE TARBP1-RELATED"/>
    <property type="match status" value="1"/>
</dbReference>
<dbReference type="GO" id="GO:0032259">
    <property type="term" value="P:methylation"/>
    <property type="evidence" value="ECO:0007669"/>
    <property type="project" value="UniProtKB-KW"/>
</dbReference>
<keyword evidence="1" id="KW-0808">Transferase</keyword>
<dbReference type="Proteomes" id="UP001567538">
    <property type="component" value="Unassembled WGS sequence"/>
</dbReference>
<dbReference type="AlphaFoldDB" id="A0ABD1IER5"/>
<gene>
    <name evidence="1" type="ORF">AAHA92_02706</name>
</gene>
<dbReference type="EC" id="2.1.1.34" evidence="1"/>
<dbReference type="EMBL" id="JBEAFC010000002">
    <property type="protein sequence ID" value="KAL1567201.1"/>
    <property type="molecule type" value="Genomic_DNA"/>
</dbReference>
<proteinExistence type="predicted"/>
<dbReference type="GO" id="GO:0141100">
    <property type="term" value="F:tRNA (guanine(18)-2'-O)-methyltransferase activity"/>
    <property type="evidence" value="ECO:0007669"/>
    <property type="project" value="UniProtKB-EC"/>
</dbReference>
<evidence type="ECO:0000313" key="1">
    <source>
        <dbReference type="EMBL" id="KAL1567201.1"/>
    </source>
</evidence>
<evidence type="ECO:0000313" key="2">
    <source>
        <dbReference type="Proteomes" id="UP001567538"/>
    </source>
</evidence>